<feature type="region of interest" description="Disordered" evidence="1">
    <location>
        <begin position="1"/>
        <end position="22"/>
    </location>
</feature>
<keyword evidence="3" id="KW-0167">Capsid protein</keyword>
<feature type="domain" description="Protein CotJB" evidence="2">
    <location>
        <begin position="31"/>
        <end position="106"/>
    </location>
</feature>
<keyword evidence="3" id="KW-0946">Virion</keyword>
<reference evidence="3" key="1">
    <citation type="submission" date="2022-02" db="EMBL/GenBank/DDBJ databases">
        <authorList>
            <person name="Leng L."/>
        </authorList>
    </citation>
    <scope>NUCLEOTIDE SEQUENCE</scope>
    <source>
        <strain evidence="3">JI</strain>
    </source>
</reference>
<organism evidence="3 4">
    <name type="scientific">Pelotomaculum isophthalicicum JI</name>
    <dbReference type="NCBI Taxonomy" id="947010"/>
    <lineage>
        <taxon>Bacteria</taxon>
        <taxon>Bacillati</taxon>
        <taxon>Bacillota</taxon>
        <taxon>Clostridia</taxon>
        <taxon>Eubacteriales</taxon>
        <taxon>Desulfotomaculaceae</taxon>
        <taxon>Pelotomaculum</taxon>
    </lineage>
</organism>
<dbReference type="RefSeq" id="WP_277444328.1">
    <property type="nucleotide sequence ID" value="NZ_JAKOAV010000020.1"/>
</dbReference>
<comment type="caution">
    <text evidence="3">The sequence shown here is derived from an EMBL/GenBank/DDBJ whole genome shotgun (WGS) entry which is preliminary data.</text>
</comment>
<name>A0A9X4JWD5_9FIRM</name>
<proteinExistence type="predicted"/>
<evidence type="ECO:0000259" key="2">
    <source>
        <dbReference type="Pfam" id="PF12652"/>
    </source>
</evidence>
<dbReference type="Pfam" id="PF12652">
    <property type="entry name" value="CotJB"/>
    <property type="match status" value="1"/>
</dbReference>
<gene>
    <name evidence="3" type="ORF">L7E55_11230</name>
</gene>
<dbReference type="Proteomes" id="UP001154312">
    <property type="component" value="Unassembled WGS sequence"/>
</dbReference>
<keyword evidence="4" id="KW-1185">Reference proteome</keyword>
<evidence type="ECO:0000256" key="1">
    <source>
        <dbReference type="SAM" id="MobiDB-lite"/>
    </source>
</evidence>
<accession>A0A9X4JWD5</accession>
<sequence>MDNKQEKTQTQKTDKHEDKAKAENMYNQQAQMLLKIQELEFTAIELNLYLDTHPDDQQALSLYNSVVPQLKKCIEAYEQYYGPLFPFGMASSQHPWQWINSPWPWDM</sequence>
<protein>
    <submittedName>
        <fullName evidence="3">Spore coat protein CotJB</fullName>
    </submittedName>
</protein>
<dbReference type="AlphaFoldDB" id="A0A9X4JWD5"/>
<dbReference type="InterPro" id="IPR024207">
    <property type="entry name" value="CotJB_dom"/>
</dbReference>
<evidence type="ECO:0000313" key="4">
    <source>
        <dbReference type="Proteomes" id="UP001154312"/>
    </source>
</evidence>
<evidence type="ECO:0000313" key="3">
    <source>
        <dbReference type="EMBL" id="MDF9408923.1"/>
    </source>
</evidence>
<dbReference type="EMBL" id="JAKOAV010000020">
    <property type="protein sequence ID" value="MDF9408923.1"/>
    <property type="molecule type" value="Genomic_DNA"/>
</dbReference>